<feature type="binding site" evidence="8">
    <location>
        <position position="463"/>
    </location>
    <ligand>
        <name>Mn(2+)</name>
        <dbReference type="ChEBI" id="CHEBI:29035"/>
        <label>1</label>
    </ligand>
</feature>
<keyword evidence="7 8" id="KW-0413">Isomerase</keyword>
<feature type="binding site" evidence="8">
    <location>
        <begin position="261"/>
        <end position="264"/>
    </location>
    <ligand>
        <name>substrate</name>
    </ligand>
</feature>
<evidence type="ECO:0000256" key="7">
    <source>
        <dbReference type="ARBA" id="ARBA00023235"/>
    </source>
</evidence>
<dbReference type="InterPro" id="IPR011258">
    <property type="entry name" value="BPG-indep_PGM_N"/>
</dbReference>
<sequence>MSAAATPPSRPVVLCILDGWGWREEEADNAVRLADTPNFDRLWAGEPHAFLQASEEAVGLPHGQIGNSEVGHMNLGAGRVVFQDLQMIFNAIADGSLAKAKALRRHIEALKASGGTCHLMGLLSPGGVHAHQDQIAALAKIVAEAGVPVAVHAYTDGRDTPPRAGADYLRRFLRDIDGLPHTRIATVDGRYYAMDRDKRWERVEKAYRAVAEAKGETASDAVAAVEAAYRADTGDEFILPSVIGGYAGMKDGDGVLCANFRADRVREILQALLDPAFDGFARTPVRFADACGLVEYSEQLNGLMSAIFPPKSIAKGLGEVVAAAGKTQLRTAETEKYPHVTFFFNGGEETQFPGEDRIMVPSPKVATYDLQPEMSAPEVCSRLVAAIDSGKYDLVVVNFANPDMVGHTGILEAAIRACETVDGCLGQVEAAVRRQGGAMLVTADHGNAELMRDPVTGGPHTAHTLNKVPVILVNAPAPRRTLHDGRLADVAPTLLSLMGLPQPEEMTGRSLISASDGAAQ</sequence>
<feature type="active site" description="Phosphoserine intermediate" evidence="8">
    <location>
        <position position="68"/>
    </location>
</feature>
<evidence type="ECO:0000313" key="12">
    <source>
        <dbReference type="EMBL" id="MDR6291712.1"/>
    </source>
</evidence>
<dbReference type="RefSeq" id="WP_309797157.1">
    <property type="nucleotide sequence ID" value="NZ_JAVDPW010000007.1"/>
</dbReference>
<evidence type="ECO:0000256" key="2">
    <source>
        <dbReference type="ARBA" id="ARBA00004798"/>
    </source>
</evidence>
<feature type="binding site" evidence="8">
    <location>
        <position position="403"/>
    </location>
    <ligand>
        <name>Mn(2+)</name>
        <dbReference type="ChEBI" id="CHEBI:29035"/>
        <label>1</label>
    </ligand>
</feature>
<feature type="binding site" evidence="8">
    <location>
        <position position="129"/>
    </location>
    <ligand>
        <name>substrate</name>
    </ligand>
</feature>
<comment type="pathway">
    <text evidence="2 8">Carbohydrate degradation; glycolysis; pyruvate from D-glyceraldehyde 3-phosphate: step 3/5.</text>
</comment>
<feature type="binding site" evidence="8">
    <location>
        <position position="445"/>
    </location>
    <ligand>
        <name>Mn(2+)</name>
        <dbReference type="ChEBI" id="CHEBI:29035"/>
        <label>2</label>
    </ligand>
</feature>
<dbReference type="SUPFAM" id="SSF64158">
    <property type="entry name" value="2,3-Bisphosphoglycerate-independent phosphoglycerate mutase, substrate-binding domain"/>
    <property type="match status" value="1"/>
</dbReference>
<organism evidence="12 13">
    <name type="scientific">Inquilinus ginsengisoli</name>
    <dbReference type="NCBI Taxonomy" id="363840"/>
    <lineage>
        <taxon>Bacteria</taxon>
        <taxon>Pseudomonadati</taxon>
        <taxon>Pseudomonadota</taxon>
        <taxon>Alphaproteobacteria</taxon>
        <taxon>Rhodospirillales</taxon>
        <taxon>Rhodospirillaceae</taxon>
        <taxon>Inquilinus</taxon>
    </lineage>
</organism>
<comment type="caution">
    <text evidence="12">The sequence shown here is derived from an EMBL/GenBank/DDBJ whole genome shotgun (WGS) entry which is preliminary data.</text>
</comment>
<comment type="function">
    <text evidence="8">Catalyzes the interconversion of 2-phosphoglycerate and 3-phosphoglycerate.</text>
</comment>
<dbReference type="InterPro" id="IPR017850">
    <property type="entry name" value="Alkaline_phosphatase_core_sf"/>
</dbReference>
<evidence type="ECO:0000256" key="3">
    <source>
        <dbReference type="ARBA" id="ARBA00008819"/>
    </source>
</evidence>
<evidence type="ECO:0000256" key="6">
    <source>
        <dbReference type="ARBA" id="ARBA00023211"/>
    </source>
</evidence>
<dbReference type="PANTHER" id="PTHR31637">
    <property type="entry name" value="2,3-BISPHOSPHOGLYCERATE-INDEPENDENT PHOSPHOGLYCERATE MUTASE"/>
    <property type="match status" value="1"/>
</dbReference>
<gene>
    <name evidence="8" type="primary">gpmI</name>
    <name evidence="12" type="ORF">E9232_004246</name>
</gene>
<dbReference type="InterPro" id="IPR006124">
    <property type="entry name" value="Metalloenzyme"/>
</dbReference>
<accession>A0ABU1JSW5</accession>
<dbReference type="CDD" id="cd16010">
    <property type="entry name" value="iPGM"/>
    <property type="match status" value="1"/>
</dbReference>
<feature type="binding site" evidence="8">
    <location>
        <position position="444"/>
    </location>
    <ligand>
        <name>Mn(2+)</name>
        <dbReference type="ChEBI" id="CHEBI:29035"/>
        <label>2</label>
    </ligand>
</feature>
<dbReference type="InterPro" id="IPR005995">
    <property type="entry name" value="Pgm_bpd_ind"/>
</dbReference>
<feature type="domain" description="Metalloenzyme" evidence="10">
    <location>
        <begin position="11"/>
        <end position="501"/>
    </location>
</feature>
<feature type="domain" description="BPG-independent PGAM N-terminal" evidence="11">
    <location>
        <begin position="89"/>
        <end position="297"/>
    </location>
</feature>
<dbReference type="Pfam" id="PF01676">
    <property type="entry name" value="Metalloenzyme"/>
    <property type="match status" value="1"/>
</dbReference>
<feature type="binding site" evidence="8">
    <location>
        <position position="18"/>
    </location>
    <ligand>
        <name>Mn(2+)</name>
        <dbReference type="ChEBI" id="CHEBI:29035"/>
        <label>2</label>
    </ligand>
</feature>
<dbReference type="EMBL" id="JAVDPW010000007">
    <property type="protein sequence ID" value="MDR6291712.1"/>
    <property type="molecule type" value="Genomic_DNA"/>
</dbReference>
<feature type="binding site" evidence="8">
    <location>
        <position position="336"/>
    </location>
    <ligand>
        <name>substrate</name>
    </ligand>
</feature>
<dbReference type="Gene3D" id="3.40.1450.10">
    <property type="entry name" value="BPG-independent phosphoglycerate mutase, domain B"/>
    <property type="match status" value="1"/>
</dbReference>
<dbReference type="PANTHER" id="PTHR31637:SF0">
    <property type="entry name" value="2,3-BISPHOSPHOGLYCERATE-INDEPENDENT PHOSPHOGLYCERATE MUTASE"/>
    <property type="match status" value="1"/>
</dbReference>
<proteinExistence type="inferred from homology"/>
<keyword evidence="4 8" id="KW-0479">Metal-binding</keyword>
<evidence type="ECO:0000313" key="13">
    <source>
        <dbReference type="Proteomes" id="UP001262410"/>
    </source>
</evidence>
<feature type="binding site" evidence="8">
    <location>
        <position position="68"/>
    </location>
    <ligand>
        <name>Mn(2+)</name>
        <dbReference type="ChEBI" id="CHEBI:29035"/>
        <label>2</label>
    </ligand>
</feature>
<dbReference type="NCBIfam" id="TIGR01307">
    <property type="entry name" value="pgm_bpd_ind"/>
    <property type="match status" value="1"/>
</dbReference>
<reference evidence="12 13" key="1">
    <citation type="submission" date="2023-07" db="EMBL/GenBank/DDBJ databases">
        <title>Sorghum-associated microbial communities from plants grown in Nebraska, USA.</title>
        <authorList>
            <person name="Schachtman D."/>
        </authorList>
    </citation>
    <scope>NUCLEOTIDE SEQUENCE [LARGE SCALE GENOMIC DNA]</scope>
    <source>
        <strain evidence="12 13">584</strain>
    </source>
</reference>
<feature type="binding site" evidence="8">
    <location>
        <position position="190"/>
    </location>
    <ligand>
        <name>substrate</name>
    </ligand>
</feature>
<dbReference type="PIRSF" id="PIRSF001492">
    <property type="entry name" value="IPGAM"/>
    <property type="match status" value="1"/>
</dbReference>
<dbReference type="Proteomes" id="UP001262410">
    <property type="component" value="Unassembled WGS sequence"/>
</dbReference>
<protein>
    <recommendedName>
        <fullName evidence="8 9">2,3-bisphosphoglycerate-independent phosphoglycerate mutase</fullName>
        <shortName evidence="8">BPG-independent PGAM</shortName>
        <shortName evidence="8">Phosphoglyceromutase</shortName>
        <shortName evidence="8">iPGM</shortName>
        <ecNumber evidence="8 9">5.4.2.12</ecNumber>
    </recommendedName>
</protein>
<dbReference type="SUPFAM" id="SSF53649">
    <property type="entry name" value="Alkaline phosphatase-like"/>
    <property type="match status" value="1"/>
</dbReference>
<evidence type="ECO:0000256" key="1">
    <source>
        <dbReference type="ARBA" id="ARBA00000370"/>
    </source>
</evidence>
<comment type="similarity">
    <text evidence="3 8">Belongs to the BPG-independent phosphoglycerate mutase family.</text>
</comment>
<keyword evidence="13" id="KW-1185">Reference proteome</keyword>
<evidence type="ECO:0000256" key="5">
    <source>
        <dbReference type="ARBA" id="ARBA00023152"/>
    </source>
</evidence>
<evidence type="ECO:0000259" key="10">
    <source>
        <dbReference type="Pfam" id="PF01676"/>
    </source>
</evidence>
<keyword evidence="6 8" id="KW-0464">Manganese</keyword>
<feature type="binding site" evidence="8">
    <location>
        <begin position="158"/>
        <end position="159"/>
    </location>
    <ligand>
        <name>substrate</name>
    </ligand>
</feature>
<dbReference type="HAMAP" id="MF_01038">
    <property type="entry name" value="GpmI"/>
    <property type="match status" value="1"/>
</dbReference>
<dbReference type="Pfam" id="PF06415">
    <property type="entry name" value="iPGM_N"/>
    <property type="match status" value="1"/>
</dbReference>
<keyword evidence="5 8" id="KW-0324">Glycolysis</keyword>
<comment type="cofactor">
    <cofactor evidence="8">
        <name>Mn(2+)</name>
        <dbReference type="ChEBI" id="CHEBI:29035"/>
    </cofactor>
    <text evidence="8">Binds 2 manganese ions per subunit.</text>
</comment>
<evidence type="ECO:0000256" key="8">
    <source>
        <dbReference type="HAMAP-Rule" id="MF_01038"/>
    </source>
</evidence>
<dbReference type="EC" id="5.4.2.12" evidence="8 9"/>
<comment type="subunit">
    <text evidence="8">Monomer.</text>
</comment>
<evidence type="ECO:0000259" key="11">
    <source>
        <dbReference type="Pfam" id="PF06415"/>
    </source>
</evidence>
<dbReference type="InterPro" id="IPR036646">
    <property type="entry name" value="PGAM_B_sf"/>
</dbReference>
<evidence type="ECO:0000256" key="4">
    <source>
        <dbReference type="ARBA" id="ARBA00022723"/>
    </source>
</evidence>
<feature type="binding site" evidence="8">
    <location>
        <position position="196"/>
    </location>
    <ligand>
        <name>substrate</name>
    </ligand>
</feature>
<feature type="binding site" evidence="8">
    <location>
        <position position="407"/>
    </location>
    <ligand>
        <name>Mn(2+)</name>
        <dbReference type="ChEBI" id="CHEBI:29035"/>
        <label>1</label>
    </ligand>
</feature>
<name>A0ABU1JSW5_9PROT</name>
<dbReference type="GO" id="GO:0004619">
    <property type="term" value="F:phosphoglycerate mutase activity"/>
    <property type="evidence" value="ECO:0007669"/>
    <property type="project" value="UniProtKB-EC"/>
</dbReference>
<dbReference type="Gene3D" id="3.40.720.10">
    <property type="entry name" value="Alkaline Phosphatase, subunit A"/>
    <property type="match status" value="1"/>
</dbReference>
<comment type="catalytic activity">
    <reaction evidence="1 8">
        <text>(2R)-2-phosphoglycerate = (2R)-3-phosphoglycerate</text>
        <dbReference type="Rhea" id="RHEA:15901"/>
        <dbReference type="ChEBI" id="CHEBI:58272"/>
        <dbReference type="ChEBI" id="CHEBI:58289"/>
        <dbReference type="EC" id="5.4.2.12"/>
    </reaction>
</comment>
<evidence type="ECO:0000256" key="9">
    <source>
        <dbReference type="NCBIfam" id="TIGR01307"/>
    </source>
</evidence>